<feature type="compositionally biased region" description="Polar residues" evidence="2">
    <location>
        <begin position="1"/>
        <end position="18"/>
    </location>
</feature>
<comment type="caution">
    <text evidence="3">The sequence shown here is derived from an EMBL/GenBank/DDBJ whole genome shotgun (WGS) entry which is preliminary data.</text>
</comment>
<evidence type="ECO:0000256" key="2">
    <source>
        <dbReference type="SAM" id="MobiDB-lite"/>
    </source>
</evidence>
<evidence type="ECO:0000313" key="4">
    <source>
        <dbReference type="Proteomes" id="UP001189429"/>
    </source>
</evidence>
<name>A0ABN9SY51_9DINO</name>
<feature type="non-terminal residue" evidence="3">
    <location>
        <position position="539"/>
    </location>
</feature>
<feature type="region of interest" description="Disordered" evidence="2">
    <location>
        <begin position="1"/>
        <end position="26"/>
    </location>
</feature>
<dbReference type="EMBL" id="CAUYUJ010014157">
    <property type="protein sequence ID" value="CAK0837479.1"/>
    <property type="molecule type" value="Genomic_DNA"/>
</dbReference>
<protein>
    <submittedName>
        <fullName evidence="3">Uncharacterized protein</fullName>
    </submittedName>
</protein>
<keyword evidence="1" id="KW-0175">Coiled coil</keyword>
<gene>
    <name evidence="3" type="ORF">PCOR1329_LOCUS33664</name>
</gene>
<accession>A0ABN9SY51</accession>
<evidence type="ECO:0000256" key="1">
    <source>
        <dbReference type="SAM" id="Coils"/>
    </source>
</evidence>
<feature type="non-terminal residue" evidence="3">
    <location>
        <position position="1"/>
    </location>
</feature>
<sequence length="539" mass="59452">GPMNFSSVPIKNPHTQATHFGPGTERGGPYYHLGQECHKAEVPRGNPLAPLDLSATKSLQRRANDATRERTLHVFRDPPSARSCRISHNKDGLVMDSHSHYTKIGSKHLCDPRSDHTHALKRATSNSASLPDLRSHPSNLRRSMLRDPAPYMMNAAFSTSSSVIGQCYHKHLAPDPAKLGHRHPFDMSLLTPENAKYTEDMQMNSQSLNQIAQAIGIIGKVHGEGGLLQRDLEQGGSRRQELQLYRPGESRLVLGVMKGLQARLEKTRDEMQASETQKEEMHQHLMSTKKAQLAGLQQESTEKKQMKREVQLELVEVKAHAKGATKTIKSTTVLLEQTSSECSSKNRSWTARSADREKEKATIHQAIDVLVSLQSAEATLIEAKGEEEQGDDGSEDDLEASVASSFLQRGQRRQGSGELRGFAAETARQAGVRRHQQLAGGQAGRALRMLARAQGGGEDSMDASKKVVNDLIAVLEQQATEEADKKKYCEAMLAQKSGAETEVEDTLKSLEAAIDYKATEVESFENKIKSTEEAVKKMK</sequence>
<keyword evidence="4" id="KW-1185">Reference proteome</keyword>
<evidence type="ECO:0000313" key="3">
    <source>
        <dbReference type="EMBL" id="CAK0837479.1"/>
    </source>
</evidence>
<organism evidence="3 4">
    <name type="scientific">Prorocentrum cordatum</name>
    <dbReference type="NCBI Taxonomy" id="2364126"/>
    <lineage>
        <taxon>Eukaryota</taxon>
        <taxon>Sar</taxon>
        <taxon>Alveolata</taxon>
        <taxon>Dinophyceae</taxon>
        <taxon>Prorocentrales</taxon>
        <taxon>Prorocentraceae</taxon>
        <taxon>Prorocentrum</taxon>
    </lineage>
</organism>
<feature type="coiled-coil region" evidence="1">
    <location>
        <begin position="257"/>
        <end position="313"/>
    </location>
</feature>
<reference evidence="3" key="1">
    <citation type="submission" date="2023-10" db="EMBL/GenBank/DDBJ databases">
        <authorList>
            <person name="Chen Y."/>
            <person name="Shah S."/>
            <person name="Dougan E. K."/>
            <person name="Thang M."/>
            <person name="Chan C."/>
        </authorList>
    </citation>
    <scope>NUCLEOTIDE SEQUENCE [LARGE SCALE GENOMIC DNA]</scope>
</reference>
<dbReference type="Proteomes" id="UP001189429">
    <property type="component" value="Unassembled WGS sequence"/>
</dbReference>
<proteinExistence type="predicted"/>